<evidence type="ECO:0000256" key="2">
    <source>
        <dbReference type="ARBA" id="ARBA00010857"/>
    </source>
</evidence>
<dbReference type="GO" id="GO:0097550">
    <property type="term" value="C:transcription preinitiation complex"/>
    <property type="evidence" value="ECO:0007669"/>
    <property type="project" value="TreeGrafter"/>
</dbReference>
<dbReference type="GO" id="GO:0000126">
    <property type="term" value="C:transcription factor TFIIIB complex"/>
    <property type="evidence" value="ECO:0007669"/>
    <property type="project" value="TreeGrafter"/>
</dbReference>
<reference evidence="16" key="1">
    <citation type="submission" date="2019-07" db="EMBL/GenBank/DDBJ databases">
        <title>Annotation for the trematode Paragonimus miyazaki's.</title>
        <authorList>
            <person name="Choi Y.-J."/>
        </authorList>
    </citation>
    <scope>NUCLEOTIDE SEQUENCE</scope>
    <source>
        <strain evidence="16">Japan</strain>
    </source>
</reference>
<evidence type="ECO:0000256" key="3">
    <source>
        <dbReference type="ARBA" id="ARBA00022723"/>
    </source>
</evidence>
<keyword evidence="17" id="KW-1185">Reference proteome</keyword>
<feature type="compositionally biased region" description="Polar residues" evidence="14">
    <location>
        <begin position="369"/>
        <end position="378"/>
    </location>
</feature>
<dbReference type="GO" id="GO:0005634">
    <property type="term" value="C:nucleus"/>
    <property type="evidence" value="ECO:0007669"/>
    <property type="project" value="UniProtKB-SubCell"/>
</dbReference>
<evidence type="ECO:0000256" key="7">
    <source>
        <dbReference type="ARBA" id="ARBA00023015"/>
    </source>
</evidence>
<proteinExistence type="inferred from homology"/>
<keyword evidence="5 13" id="KW-0863">Zinc-finger</keyword>
<dbReference type="SUPFAM" id="SSF57783">
    <property type="entry name" value="Zinc beta-ribbon"/>
    <property type="match status" value="1"/>
</dbReference>
<feature type="domain" description="TFIIB-type" evidence="15">
    <location>
        <begin position="1"/>
        <end position="30"/>
    </location>
</feature>
<evidence type="ECO:0000256" key="12">
    <source>
        <dbReference type="ARBA" id="ARBA00031706"/>
    </source>
</evidence>
<dbReference type="Proteomes" id="UP000822476">
    <property type="component" value="Unassembled WGS sequence"/>
</dbReference>
<dbReference type="PANTHER" id="PTHR11618:SF4">
    <property type="entry name" value="TRANSCRIPTION FACTOR IIIB 90 KDA SUBUNIT"/>
    <property type="match status" value="1"/>
</dbReference>
<keyword evidence="9" id="KW-0804">Transcription</keyword>
<dbReference type="InterPro" id="IPR013763">
    <property type="entry name" value="Cyclin-like_dom"/>
</dbReference>
<evidence type="ECO:0000256" key="4">
    <source>
        <dbReference type="ARBA" id="ARBA00022737"/>
    </source>
</evidence>
<evidence type="ECO:0000259" key="15">
    <source>
        <dbReference type="PROSITE" id="PS51134"/>
    </source>
</evidence>
<dbReference type="Gene3D" id="1.10.472.10">
    <property type="entry name" value="Cyclin-like"/>
    <property type="match status" value="2"/>
</dbReference>
<sequence length="732" mass="81067">MRCTHCGSTRFDEDRARADLVCLDCGMVMSENVISSEVEFVETSAGVAAAVGRFVSDESQVVGRESRQVTENKARRRIDTICGHLRLGNDTAVSAFRYYQSALFRGLTRGRGALQVAAGCVYLAARQLRVNLMLLDLSDAVGINVYVLGHCYTDLKRRLNLAIPEMDPCLYIERFASQLEFGEKTPVVATTAMRLLQRMKKDWLTTGRRPSGLAAAALLVASRIHEFNRNEEDVARIARISQQTARKRLEEFGRTPTSALTIEDFFTVDYEEEQDPPAFTAARKSDEAVKELDEKDFARISAEITELERRIDCELQTLSEKRASRKFQGKLNQLDVGQSKGLQHLLDDHPFDDTVPKIPDSDSVDAAPSNVTEDTPSDISDVLKPTRNVLREVLDGLVDTELLDTCVEDLHILTRHSGAELCQKLSEVEEALNVADCLREGDASETKSGTSTVDTKPSEVKPTKLPLFISAVSANKLEFPGGDDGTLSLDGIDDDELDQEYLLHPREIIIKAAVWYKSNADYLQSARRKRLARLRQMEEDAKNPPKKRTRKPAGPRPPRAVNRYYSRDKFEPVSEESEDKPLSRKINYEALDALVGCSKVQETGGSSVTVPSSSLGSADQSTLCKPGPLLASTLALDNSTSLMMDKRNHVQPVEVNPVGQILPSTSTLNKADTGSTLVNPRTTNGETTLVDGDEVELDIEGDAEEAEQGALEDYYEDEDDDELAWQQGAELW</sequence>
<dbReference type="AlphaFoldDB" id="A0A8S9Z0K9"/>
<dbReference type="CDD" id="cd20554">
    <property type="entry name" value="CYCLIN_TFIIIB90_rpt2"/>
    <property type="match status" value="1"/>
</dbReference>
<comment type="caution">
    <text evidence="16">The sequence shown here is derived from an EMBL/GenBank/DDBJ whole genome shotgun (WGS) entry which is preliminary data.</text>
</comment>
<evidence type="ECO:0000256" key="10">
    <source>
        <dbReference type="ARBA" id="ARBA00023242"/>
    </source>
</evidence>
<dbReference type="InterPro" id="IPR023486">
    <property type="entry name" value="TFIIB_CS"/>
</dbReference>
<name>A0A8S9Z0K9_9TREM</name>
<dbReference type="SUPFAM" id="SSF47954">
    <property type="entry name" value="Cyclin-like"/>
    <property type="match status" value="2"/>
</dbReference>
<dbReference type="Gene3D" id="1.20.5.650">
    <property type="entry name" value="Single helix bin"/>
    <property type="match status" value="1"/>
</dbReference>
<keyword evidence="8" id="KW-0010">Activator</keyword>
<dbReference type="PRINTS" id="PR00685">
    <property type="entry name" value="TIFACTORIIB"/>
</dbReference>
<evidence type="ECO:0000256" key="1">
    <source>
        <dbReference type="ARBA" id="ARBA00004123"/>
    </source>
</evidence>
<dbReference type="Pfam" id="PF08271">
    <property type="entry name" value="Zn_Ribbon_TF"/>
    <property type="match status" value="1"/>
</dbReference>
<dbReference type="OrthoDB" id="511529at2759"/>
<dbReference type="Pfam" id="PF07741">
    <property type="entry name" value="BRF1"/>
    <property type="match status" value="1"/>
</dbReference>
<feature type="compositionally biased region" description="Basic residues" evidence="14">
    <location>
        <begin position="544"/>
        <end position="553"/>
    </location>
</feature>
<evidence type="ECO:0000313" key="17">
    <source>
        <dbReference type="Proteomes" id="UP000822476"/>
    </source>
</evidence>
<organism evidence="16 17">
    <name type="scientific">Paragonimus skrjabini miyazakii</name>
    <dbReference type="NCBI Taxonomy" id="59628"/>
    <lineage>
        <taxon>Eukaryota</taxon>
        <taxon>Metazoa</taxon>
        <taxon>Spiralia</taxon>
        <taxon>Lophotrochozoa</taxon>
        <taxon>Platyhelminthes</taxon>
        <taxon>Trematoda</taxon>
        <taxon>Digenea</taxon>
        <taxon>Plagiorchiida</taxon>
        <taxon>Troglotremata</taxon>
        <taxon>Troglotrematidae</taxon>
        <taxon>Paragonimus</taxon>
    </lineage>
</organism>
<dbReference type="InterPro" id="IPR013150">
    <property type="entry name" value="TFIIB_cyclin"/>
</dbReference>
<gene>
    <name evidence="16" type="ORF">EG68_05556</name>
</gene>
<dbReference type="PROSITE" id="PS00782">
    <property type="entry name" value="TFIIB"/>
    <property type="match status" value="1"/>
</dbReference>
<feature type="region of interest" description="Disordered" evidence="14">
    <location>
        <begin position="537"/>
        <end position="581"/>
    </location>
</feature>
<protein>
    <recommendedName>
        <fullName evidence="11">B-related factor 1</fullName>
    </recommendedName>
    <alternativeName>
        <fullName evidence="12">General transcription factor TFIIB</fullName>
    </alternativeName>
</protein>
<evidence type="ECO:0000256" key="9">
    <source>
        <dbReference type="ARBA" id="ARBA00023163"/>
    </source>
</evidence>
<evidence type="ECO:0000256" key="13">
    <source>
        <dbReference type="PROSITE-ProRule" id="PRU00469"/>
    </source>
</evidence>
<evidence type="ECO:0000256" key="6">
    <source>
        <dbReference type="ARBA" id="ARBA00022833"/>
    </source>
</evidence>
<dbReference type="InterPro" id="IPR013137">
    <property type="entry name" value="Znf_TFIIB"/>
</dbReference>
<dbReference type="GO" id="GO:0017025">
    <property type="term" value="F:TBP-class protein binding"/>
    <property type="evidence" value="ECO:0007669"/>
    <property type="project" value="InterPro"/>
</dbReference>
<dbReference type="GO" id="GO:0000995">
    <property type="term" value="F:RNA polymerase III general transcription initiation factor activity"/>
    <property type="evidence" value="ECO:0007669"/>
    <property type="project" value="TreeGrafter"/>
</dbReference>
<dbReference type="Gene3D" id="2.20.25.10">
    <property type="match status" value="1"/>
</dbReference>
<feature type="region of interest" description="Disordered" evidence="14">
    <location>
        <begin position="664"/>
        <end position="694"/>
    </location>
</feature>
<keyword evidence="3" id="KW-0479">Metal-binding</keyword>
<feature type="compositionally biased region" description="Basic and acidic residues" evidence="14">
    <location>
        <begin position="345"/>
        <end position="355"/>
    </location>
</feature>
<keyword evidence="4" id="KW-0677">Repeat</keyword>
<keyword evidence="10" id="KW-0539">Nucleus</keyword>
<keyword evidence="6" id="KW-0862">Zinc</keyword>
<comment type="similarity">
    <text evidence="2">Belongs to the TFIIB family.</text>
</comment>
<dbReference type="Pfam" id="PF00382">
    <property type="entry name" value="TFIIB"/>
    <property type="match status" value="2"/>
</dbReference>
<feature type="compositionally biased region" description="Polar residues" evidence="14">
    <location>
        <begin position="664"/>
        <end position="687"/>
    </location>
</feature>
<dbReference type="GO" id="GO:0008270">
    <property type="term" value="F:zinc ion binding"/>
    <property type="evidence" value="ECO:0007669"/>
    <property type="project" value="UniProtKB-KW"/>
</dbReference>
<dbReference type="EMBL" id="JTDE01002928">
    <property type="protein sequence ID" value="KAF7256677.1"/>
    <property type="molecule type" value="Genomic_DNA"/>
</dbReference>
<evidence type="ECO:0000256" key="14">
    <source>
        <dbReference type="SAM" id="MobiDB-lite"/>
    </source>
</evidence>
<dbReference type="FunFam" id="1.10.472.10:FF:000002">
    <property type="entry name" value="Transcription factor IIIB 90 kDa subunit"/>
    <property type="match status" value="1"/>
</dbReference>
<evidence type="ECO:0000256" key="8">
    <source>
        <dbReference type="ARBA" id="ARBA00023159"/>
    </source>
</evidence>
<dbReference type="GO" id="GO:0070897">
    <property type="term" value="P:transcription preinitiation complex assembly"/>
    <property type="evidence" value="ECO:0007669"/>
    <property type="project" value="InterPro"/>
</dbReference>
<dbReference type="InterPro" id="IPR011665">
    <property type="entry name" value="BRF1_TBP-bd_dom"/>
</dbReference>
<dbReference type="PANTHER" id="PTHR11618">
    <property type="entry name" value="TRANSCRIPTION INITIATION FACTOR IIB-RELATED"/>
    <property type="match status" value="1"/>
</dbReference>
<evidence type="ECO:0000256" key="11">
    <source>
        <dbReference type="ARBA" id="ARBA00031009"/>
    </source>
</evidence>
<evidence type="ECO:0000313" key="16">
    <source>
        <dbReference type="EMBL" id="KAF7256677.1"/>
    </source>
</evidence>
<dbReference type="SMART" id="SM00385">
    <property type="entry name" value="CYCLIN"/>
    <property type="match status" value="2"/>
</dbReference>
<dbReference type="PROSITE" id="PS51134">
    <property type="entry name" value="ZF_TFIIB"/>
    <property type="match status" value="1"/>
</dbReference>
<dbReference type="GO" id="GO:0001006">
    <property type="term" value="F:RNA polymerase III type 3 promoter sequence-specific DNA binding"/>
    <property type="evidence" value="ECO:0007669"/>
    <property type="project" value="TreeGrafter"/>
</dbReference>
<feature type="region of interest" description="Disordered" evidence="14">
    <location>
        <begin position="345"/>
        <end position="379"/>
    </location>
</feature>
<keyword evidence="7" id="KW-0805">Transcription regulation</keyword>
<comment type="subcellular location">
    <subcellularLocation>
        <location evidence="1">Nucleus</location>
    </subcellularLocation>
</comment>
<evidence type="ECO:0000256" key="5">
    <source>
        <dbReference type="ARBA" id="ARBA00022771"/>
    </source>
</evidence>
<dbReference type="InterPro" id="IPR000812">
    <property type="entry name" value="TFIIB"/>
</dbReference>
<accession>A0A8S9Z0K9</accession>
<dbReference type="InterPro" id="IPR036915">
    <property type="entry name" value="Cyclin-like_sf"/>
</dbReference>